<dbReference type="AlphaFoldDB" id="A0A8J7DBN1"/>
<feature type="domain" description="S1 motif" evidence="4">
    <location>
        <begin position="109"/>
        <end position="174"/>
    </location>
</feature>
<dbReference type="EMBL" id="JADEXG010000008">
    <property type="protein sequence ID" value="MBE9076643.1"/>
    <property type="molecule type" value="Genomic_DNA"/>
</dbReference>
<accession>A0A8J7DBN1</accession>
<dbReference type="Proteomes" id="UP000636505">
    <property type="component" value="Unassembled WGS sequence"/>
</dbReference>
<dbReference type="InterPro" id="IPR012340">
    <property type="entry name" value="NA-bd_OB-fold"/>
</dbReference>
<dbReference type="RefSeq" id="WP_193905308.1">
    <property type="nucleotide sequence ID" value="NZ_JADEXG010000008.1"/>
</dbReference>
<dbReference type="SUPFAM" id="SSF50249">
    <property type="entry name" value="Nucleic acid-binding proteins"/>
    <property type="match status" value="3"/>
</dbReference>
<reference evidence="5" key="1">
    <citation type="submission" date="2020-10" db="EMBL/GenBank/DDBJ databases">
        <authorList>
            <person name="Castelo-Branco R."/>
            <person name="Eusebio N."/>
            <person name="Adriana R."/>
            <person name="Vieira A."/>
            <person name="Brugerolle De Fraissinette N."/>
            <person name="Rezende De Castro R."/>
            <person name="Schneider M.P."/>
            <person name="Vasconcelos V."/>
            <person name="Leao P.N."/>
        </authorList>
    </citation>
    <scope>NUCLEOTIDE SEQUENCE</scope>
    <source>
        <strain evidence="5">LEGE 07310</strain>
    </source>
</reference>
<dbReference type="PANTHER" id="PTHR10724:SF7">
    <property type="entry name" value="SMALL RIBOSOMAL SUBUNIT PROTEIN BS1C"/>
    <property type="match status" value="1"/>
</dbReference>
<dbReference type="InterPro" id="IPR003029">
    <property type="entry name" value="S1_domain"/>
</dbReference>
<gene>
    <name evidence="5" type="ORF">IQ241_04915</name>
</gene>
<dbReference type="InterPro" id="IPR050437">
    <property type="entry name" value="Ribos_protein_bS1-like"/>
</dbReference>
<keyword evidence="6" id="KW-1185">Reference proteome</keyword>
<dbReference type="GO" id="GO:0006412">
    <property type="term" value="P:translation"/>
    <property type="evidence" value="ECO:0007669"/>
    <property type="project" value="TreeGrafter"/>
</dbReference>
<keyword evidence="3" id="KW-0687">Ribonucleoprotein</keyword>
<dbReference type="Pfam" id="PF00575">
    <property type="entry name" value="S1"/>
    <property type="match status" value="2"/>
</dbReference>
<keyword evidence="2" id="KW-0689">Ribosomal protein</keyword>
<dbReference type="GO" id="GO:1990904">
    <property type="term" value="C:ribonucleoprotein complex"/>
    <property type="evidence" value="ECO:0007669"/>
    <property type="project" value="UniProtKB-KW"/>
</dbReference>
<dbReference type="GO" id="GO:0003735">
    <property type="term" value="F:structural constituent of ribosome"/>
    <property type="evidence" value="ECO:0007669"/>
    <property type="project" value="TreeGrafter"/>
</dbReference>
<evidence type="ECO:0000256" key="1">
    <source>
        <dbReference type="ARBA" id="ARBA00006767"/>
    </source>
</evidence>
<evidence type="ECO:0000313" key="6">
    <source>
        <dbReference type="Proteomes" id="UP000636505"/>
    </source>
</evidence>
<dbReference type="PROSITE" id="PS50126">
    <property type="entry name" value="S1"/>
    <property type="match status" value="3"/>
</dbReference>
<dbReference type="Gene3D" id="2.40.50.140">
    <property type="entry name" value="Nucleic acid-binding proteins"/>
    <property type="match status" value="3"/>
</dbReference>
<organism evidence="5 6">
    <name type="scientific">Vasconcelosia minhoensis LEGE 07310</name>
    <dbReference type="NCBI Taxonomy" id="915328"/>
    <lineage>
        <taxon>Bacteria</taxon>
        <taxon>Bacillati</taxon>
        <taxon>Cyanobacteriota</taxon>
        <taxon>Cyanophyceae</taxon>
        <taxon>Nodosilineales</taxon>
        <taxon>Cymatolegaceae</taxon>
        <taxon>Vasconcelosia</taxon>
        <taxon>Vasconcelosia minhoensis</taxon>
    </lineage>
</organism>
<evidence type="ECO:0000256" key="2">
    <source>
        <dbReference type="ARBA" id="ARBA00022980"/>
    </source>
</evidence>
<comment type="similarity">
    <text evidence="1">Belongs to the bacterial ribosomal protein bS1 family.</text>
</comment>
<dbReference type="PANTHER" id="PTHR10724">
    <property type="entry name" value="30S RIBOSOMAL PROTEIN S1"/>
    <property type="match status" value="1"/>
</dbReference>
<dbReference type="CDD" id="cd04465">
    <property type="entry name" value="S1_RPS1_repeat_ec2_hs2"/>
    <property type="match status" value="1"/>
</dbReference>
<dbReference type="SMART" id="SM00316">
    <property type="entry name" value="S1"/>
    <property type="match status" value="3"/>
</dbReference>
<name>A0A8J7DBN1_9CYAN</name>
<feature type="domain" description="S1 motif" evidence="4">
    <location>
        <begin position="22"/>
        <end position="91"/>
    </location>
</feature>
<comment type="caution">
    <text evidence="5">The sequence shown here is derived from an EMBL/GenBank/DDBJ whole genome shotgun (WGS) entry which is preliminary data.</text>
</comment>
<evidence type="ECO:0000259" key="4">
    <source>
        <dbReference type="PROSITE" id="PS50126"/>
    </source>
</evidence>
<protein>
    <submittedName>
        <fullName evidence="5">S1 RNA-binding domain-containing protein</fullName>
    </submittedName>
</protein>
<proteinExistence type="inferred from homology"/>
<feature type="domain" description="S1 motif" evidence="4">
    <location>
        <begin position="188"/>
        <end position="256"/>
    </location>
</feature>
<sequence length="292" mass="31909">MTFSAEDFAKALEQHDYQFQRGSTVTGKVDSHEDAGAYIDIGGKSAAFLPRQEAALDPELPLEEAVPLGTERQFLIVRDQDANGQVVLSIRQMEIQALWEQLAERQAKDDVIEVEVTGSNKGGVTADVSGLRAFIPRSHLAQKPEDLNELLGQRLTVAFLEVNPETNKLVLSERIAARSLVLSRLQRGQVVSGTVASIKPFGAFIDFDGASGLLHIKQVSKSYVESLGQVLQVGQPIKAVVTNIDDERGRISLSTQALEKYPGEMLKEPETVMAEAEQRAEQVSKVLAESDL</sequence>
<evidence type="ECO:0000313" key="5">
    <source>
        <dbReference type="EMBL" id="MBE9076643.1"/>
    </source>
</evidence>
<evidence type="ECO:0000256" key="3">
    <source>
        <dbReference type="ARBA" id="ARBA00023274"/>
    </source>
</evidence>
<dbReference type="GO" id="GO:0003729">
    <property type="term" value="F:mRNA binding"/>
    <property type="evidence" value="ECO:0007669"/>
    <property type="project" value="TreeGrafter"/>
</dbReference>
<dbReference type="GO" id="GO:0005840">
    <property type="term" value="C:ribosome"/>
    <property type="evidence" value="ECO:0007669"/>
    <property type="project" value="UniProtKB-KW"/>
</dbReference>